<dbReference type="AlphaFoldDB" id="A0A538U238"/>
<evidence type="ECO:0000313" key="5">
    <source>
        <dbReference type="Proteomes" id="UP000319836"/>
    </source>
</evidence>
<feature type="compositionally biased region" description="Basic and acidic residues" evidence="1">
    <location>
        <begin position="115"/>
        <end position="139"/>
    </location>
</feature>
<keyword evidence="2" id="KW-0472">Membrane</keyword>
<dbReference type="GO" id="GO:0005829">
    <property type="term" value="C:cytosol"/>
    <property type="evidence" value="ECO:0007669"/>
    <property type="project" value="TreeGrafter"/>
</dbReference>
<comment type="caution">
    <text evidence="4">The sequence shown here is derived from an EMBL/GenBank/DDBJ whole genome shotgun (WGS) entry which is preliminary data.</text>
</comment>
<name>A0A538U238_UNCEI</name>
<dbReference type="InterPro" id="IPR008040">
    <property type="entry name" value="Hydant_A_N"/>
</dbReference>
<dbReference type="PANTHER" id="PTHR11365">
    <property type="entry name" value="5-OXOPROLINASE RELATED"/>
    <property type="match status" value="1"/>
</dbReference>
<protein>
    <recommendedName>
        <fullName evidence="3">Hydantoinase/oxoprolinase N-terminal domain-containing protein</fullName>
    </recommendedName>
</protein>
<sequence>MSADSLWAMCALLLVDGATFAFFTTPLLLHYGHLHPAWQVAVAGSVASALGSVIQLLLLRYPGHLSGRVLPGAGDRARHAASRRAAQTHGGRRRLLASALRTRDPARSAALLLRARLDRPGDPDPDLDPGRGRRGDRGGRGARSMAQASGADLVSASRRTSDSPAATAVGVDTGGTFTDFVARVGGRWIAFKLPSTPRAPERAVLEGLVRVGATRATRVRHGSTLATNTLLERKGARVAFLTNRGFEDLLEIGRQDRPDLYALAPRRVPPLVPRSMRLGVRVRRGPDGEAHEPLTAREARRAIRALARARPEAVAIGLLHAYAAPEDERRLARAARRLGAPVSVSSEICPEIREFERFATTVVNAYLQPRVTRYLEALGRACGPGLEIVLSHGGGASARRAAAEPVRA</sequence>
<gene>
    <name evidence="4" type="ORF">E6K80_10005</name>
</gene>
<organism evidence="4 5">
    <name type="scientific">Eiseniibacteriota bacterium</name>
    <dbReference type="NCBI Taxonomy" id="2212470"/>
    <lineage>
        <taxon>Bacteria</taxon>
        <taxon>Candidatus Eiseniibacteriota</taxon>
    </lineage>
</organism>
<accession>A0A538U238</accession>
<keyword evidence="2" id="KW-1133">Transmembrane helix</keyword>
<dbReference type="InterPro" id="IPR045079">
    <property type="entry name" value="Oxoprolinase-like"/>
</dbReference>
<dbReference type="PANTHER" id="PTHR11365:SF23">
    <property type="entry name" value="HYPOTHETICAL 5-OXOPROLINASE (EUROFUNG)-RELATED"/>
    <property type="match status" value="1"/>
</dbReference>
<evidence type="ECO:0000256" key="1">
    <source>
        <dbReference type="SAM" id="MobiDB-lite"/>
    </source>
</evidence>
<dbReference type="Pfam" id="PF05378">
    <property type="entry name" value="Hydant_A_N"/>
    <property type="match status" value="1"/>
</dbReference>
<dbReference type="GO" id="GO:0006749">
    <property type="term" value="P:glutathione metabolic process"/>
    <property type="evidence" value="ECO:0007669"/>
    <property type="project" value="TreeGrafter"/>
</dbReference>
<feature type="region of interest" description="Disordered" evidence="1">
    <location>
        <begin position="72"/>
        <end position="94"/>
    </location>
</feature>
<reference evidence="4 5" key="1">
    <citation type="journal article" date="2019" name="Nat. Microbiol.">
        <title>Mediterranean grassland soil C-N compound turnover is dependent on rainfall and depth, and is mediated by genomically divergent microorganisms.</title>
        <authorList>
            <person name="Diamond S."/>
            <person name="Andeer P.F."/>
            <person name="Li Z."/>
            <person name="Crits-Christoph A."/>
            <person name="Burstein D."/>
            <person name="Anantharaman K."/>
            <person name="Lane K.R."/>
            <person name="Thomas B.C."/>
            <person name="Pan C."/>
            <person name="Northen T.R."/>
            <person name="Banfield J.F."/>
        </authorList>
    </citation>
    <scope>NUCLEOTIDE SEQUENCE [LARGE SCALE GENOMIC DNA]</scope>
    <source>
        <strain evidence="4">WS_10</strain>
    </source>
</reference>
<dbReference type="EMBL" id="VBPA01000249">
    <property type="protein sequence ID" value="TMQ69967.1"/>
    <property type="molecule type" value="Genomic_DNA"/>
</dbReference>
<feature type="transmembrane region" description="Helical" evidence="2">
    <location>
        <begin position="37"/>
        <end position="59"/>
    </location>
</feature>
<feature type="domain" description="Hydantoinase/oxoprolinase N-terminal" evidence="3">
    <location>
        <begin position="169"/>
        <end position="338"/>
    </location>
</feature>
<evidence type="ECO:0000259" key="3">
    <source>
        <dbReference type="Pfam" id="PF05378"/>
    </source>
</evidence>
<feature type="region of interest" description="Disordered" evidence="1">
    <location>
        <begin position="115"/>
        <end position="167"/>
    </location>
</feature>
<dbReference type="Proteomes" id="UP000319836">
    <property type="component" value="Unassembled WGS sequence"/>
</dbReference>
<proteinExistence type="predicted"/>
<evidence type="ECO:0000256" key="2">
    <source>
        <dbReference type="SAM" id="Phobius"/>
    </source>
</evidence>
<evidence type="ECO:0000313" key="4">
    <source>
        <dbReference type="EMBL" id="TMQ69967.1"/>
    </source>
</evidence>
<keyword evidence="2" id="KW-0812">Transmembrane</keyword>
<dbReference type="GO" id="GO:0017168">
    <property type="term" value="F:5-oxoprolinase (ATP-hydrolyzing) activity"/>
    <property type="evidence" value="ECO:0007669"/>
    <property type="project" value="TreeGrafter"/>
</dbReference>